<dbReference type="Proteomes" id="UP000095759">
    <property type="component" value="Unassembled WGS sequence"/>
</dbReference>
<comment type="caution">
    <text evidence="2">The sequence shown here is derived from an EMBL/GenBank/DDBJ whole genome shotgun (WGS) entry which is preliminary data.</text>
</comment>
<keyword evidence="1" id="KW-1133">Transmembrane helix</keyword>
<dbReference type="Pfam" id="PF13576">
    <property type="entry name" value="Pentapeptide_3"/>
    <property type="match status" value="2"/>
</dbReference>
<evidence type="ECO:0000313" key="3">
    <source>
        <dbReference type="Proteomes" id="UP000095759"/>
    </source>
</evidence>
<evidence type="ECO:0008006" key="4">
    <source>
        <dbReference type="Google" id="ProtNLM"/>
    </source>
</evidence>
<dbReference type="RefSeq" id="WP_069935787.1">
    <property type="nucleotide sequence ID" value="NZ_MEHJ01000001.1"/>
</dbReference>
<dbReference type="InterPro" id="IPR001646">
    <property type="entry name" value="5peptide_repeat"/>
</dbReference>
<gene>
    <name evidence="2" type="ORF">AS594_35490</name>
</gene>
<protein>
    <recommendedName>
        <fullName evidence="4">Metal transporter</fullName>
    </recommendedName>
</protein>
<reference evidence="2 3" key="1">
    <citation type="submission" date="2016-08" db="EMBL/GenBank/DDBJ databases">
        <title>Complete genome sequence of Streptomyces agglomeratus strain 6-3-2, a novel anti-MRSA actinomycete isolated from Wuli of Tebit, China.</title>
        <authorList>
            <person name="Chen X."/>
        </authorList>
    </citation>
    <scope>NUCLEOTIDE SEQUENCE [LARGE SCALE GENOMIC DNA]</scope>
    <source>
        <strain evidence="2 3">6-3-2</strain>
    </source>
</reference>
<keyword evidence="3" id="KW-1185">Reference proteome</keyword>
<keyword evidence="1" id="KW-0812">Transmembrane</keyword>
<dbReference type="OrthoDB" id="3602494at2"/>
<name>A0A1E5PHD0_9ACTN</name>
<dbReference type="EMBL" id="MEHJ01000001">
    <property type="protein sequence ID" value="OEJ28941.1"/>
    <property type="molecule type" value="Genomic_DNA"/>
</dbReference>
<feature type="transmembrane region" description="Helical" evidence="1">
    <location>
        <begin position="554"/>
        <end position="574"/>
    </location>
</feature>
<keyword evidence="1" id="KW-0472">Membrane</keyword>
<evidence type="ECO:0000256" key="1">
    <source>
        <dbReference type="SAM" id="Phobius"/>
    </source>
</evidence>
<organism evidence="2 3">
    <name type="scientific">Streptomyces agglomeratus</name>
    <dbReference type="NCBI Taxonomy" id="285458"/>
    <lineage>
        <taxon>Bacteria</taxon>
        <taxon>Bacillati</taxon>
        <taxon>Actinomycetota</taxon>
        <taxon>Actinomycetes</taxon>
        <taxon>Kitasatosporales</taxon>
        <taxon>Streptomycetaceae</taxon>
        <taxon>Streptomyces</taxon>
    </lineage>
</organism>
<dbReference type="AlphaFoldDB" id="A0A1E5PHD0"/>
<sequence length="668" mass="71676">MPHPSSEPSPTPPAWPHCGHGTTPVDPVGCRGIHVPGHTACLAHLDDTDRDAYLAGLTPGADIDHCGTTFTQPLLDALLDALRDPATGHPHFGDAGFGSATFQGRALFGSATFRGDAMFESAIFEGDAGFRLATFEGYAMFGSATFQGRALFGSATFEGDAGFGSATFQRDAGFWSATFEDYADFESATFEGDAGFRSATFQGGAGFGSATFQGGADFGSATFEGDAGFRSATFEGGADFESATFQGGAGFWSATFQDYAMFGSATFQDYAMFGSATFQRYAMFGSATFQSDARFGQAVFEQSVSLGPLVCAGRMKLSGAVFGGPATLSFAARRLECRRTRWSSTAELRLRYATVDFAHAVFEYPLTIAAEADPFVLPDGQPVAEQALADAPDATVRIASLRGVDAAHLVLADVDLSGCLFTGTVHLDQLRLEGNCSFDAVPPRTHWGRWRPVRFTQRRTLAEEHHWRASRPAAVRGWNVAVLGTGRVGPLQLAPVYRALRKAFEDGKHEPGAADFYYGEMEMRRHADHIPRSERSLLTAYWALSGYGLRASRALGWLAAAMLITIMLLVGFGLPKDFPKQEATGTVPPGGGKVTFEIDKADPQNPTGDRFTGERFEKALNVTLNSVVFRSSGQDLTTTGTYIEMASRVTEPVLLGLAVLAVRNRVKR</sequence>
<evidence type="ECO:0000313" key="2">
    <source>
        <dbReference type="EMBL" id="OEJ28941.1"/>
    </source>
</evidence>
<proteinExistence type="predicted"/>
<accession>A0A1E5PHD0</accession>